<evidence type="ECO:0000256" key="8">
    <source>
        <dbReference type="SAM" id="MobiDB-lite"/>
    </source>
</evidence>
<dbReference type="CDD" id="cd18578">
    <property type="entry name" value="ABC_6TM_Pgp_ABCB1_D2_like"/>
    <property type="match status" value="1"/>
</dbReference>
<dbReference type="Gene3D" id="3.40.50.300">
    <property type="entry name" value="P-loop containing nucleotide triphosphate hydrolases"/>
    <property type="match status" value="2"/>
</dbReference>
<feature type="domain" description="ABC transporter" evidence="10">
    <location>
        <begin position="920"/>
        <end position="1157"/>
    </location>
</feature>
<evidence type="ECO:0000256" key="3">
    <source>
        <dbReference type="ARBA" id="ARBA00022692"/>
    </source>
</evidence>
<feature type="transmembrane region" description="Helical" evidence="9">
    <location>
        <begin position="46"/>
        <end position="68"/>
    </location>
</feature>
<dbReference type="GO" id="GO:0005743">
    <property type="term" value="C:mitochondrial inner membrane"/>
    <property type="evidence" value="ECO:0007669"/>
    <property type="project" value="TreeGrafter"/>
</dbReference>
<feature type="transmembrane region" description="Helical" evidence="9">
    <location>
        <begin position="661"/>
        <end position="683"/>
    </location>
</feature>
<dbReference type="SUPFAM" id="SSF52540">
    <property type="entry name" value="P-loop containing nucleoside triphosphate hydrolases"/>
    <property type="match status" value="2"/>
</dbReference>
<dbReference type="Pfam" id="PF00664">
    <property type="entry name" value="ABC_membrane"/>
    <property type="match status" value="2"/>
</dbReference>
<dbReference type="WBParaSite" id="Csp11.Scaffold629.g13815.t1">
    <property type="protein sequence ID" value="Csp11.Scaffold629.g13815.t1"/>
    <property type="gene ID" value="Csp11.Scaffold629.g13815"/>
</dbReference>
<evidence type="ECO:0000259" key="11">
    <source>
        <dbReference type="PROSITE" id="PS50929"/>
    </source>
</evidence>
<feature type="domain" description="ABC transmembrane type-1" evidence="11">
    <location>
        <begin position="620"/>
        <end position="841"/>
    </location>
</feature>
<dbReference type="PANTHER" id="PTHR43394:SF27">
    <property type="entry name" value="ATP-DEPENDENT TRANSLOCASE ABCB1-LIKE"/>
    <property type="match status" value="1"/>
</dbReference>
<dbReference type="InterPro" id="IPR003439">
    <property type="entry name" value="ABC_transporter-like_ATP-bd"/>
</dbReference>
<dbReference type="PROSITE" id="PS50929">
    <property type="entry name" value="ABC_TM1F"/>
    <property type="match status" value="2"/>
</dbReference>
<dbReference type="SUPFAM" id="SSF90123">
    <property type="entry name" value="ABC transporter transmembrane region"/>
    <property type="match status" value="2"/>
</dbReference>
<dbReference type="GO" id="GO:0005524">
    <property type="term" value="F:ATP binding"/>
    <property type="evidence" value="ECO:0007669"/>
    <property type="project" value="UniProtKB-KW"/>
</dbReference>
<feature type="transmembrane region" description="Helical" evidence="9">
    <location>
        <begin position="616"/>
        <end position="641"/>
    </location>
</feature>
<dbReference type="AlphaFoldDB" id="A0A1I7U159"/>
<feature type="transmembrane region" description="Helical" evidence="9">
    <location>
        <begin position="739"/>
        <end position="757"/>
    </location>
</feature>
<dbReference type="STRING" id="1561998.A0A1I7U159"/>
<dbReference type="CDD" id="cd03249">
    <property type="entry name" value="ABC_MTABC3_MDL1_MDL2"/>
    <property type="match status" value="2"/>
</dbReference>
<dbReference type="InterPro" id="IPR017871">
    <property type="entry name" value="ABC_transporter-like_CS"/>
</dbReference>
<feature type="domain" description="ABC transporter" evidence="10">
    <location>
        <begin position="326"/>
        <end position="562"/>
    </location>
</feature>
<dbReference type="CDD" id="cd18577">
    <property type="entry name" value="ABC_6TM_Pgp_ABCB1_D1_like"/>
    <property type="match status" value="1"/>
</dbReference>
<keyword evidence="7 9" id="KW-0472">Membrane</keyword>
<dbReference type="PROSITE" id="PS50893">
    <property type="entry name" value="ABC_TRANSPORTER_2"/>
    <property type="match status" value="2"/>
</dbReference>
<evidence type="ECO:0000256" key="7">
    <source>
        <dbReference type="ARBA" id="ARBA00023136"/>
    </source>
</evidence>
<evidence type="ECO:0000313" key="13">
    <source>
        <dbReference type="WBParaSite" id="Csp11.Scaffold629.g13815.t1"/>
    </source>
</evidence>
<keyword evidence="4" id="KW-0547">Nucleotide-binding</keyword>
<dbReference type="SMART" id="SM00382">
    <property type="entry name" value="AAA"/>
    <property type="match status" value="2"/>
</dbReference>
<dbReference type="Proteomes" id="UP000095282">
    <property type="component" value="Unplaced"/>
</dbReference>
<feature type="compositionally biased region" description="Basic and acidic residues" evidence="8">
    <location>
        <begin position="567"/>
        <end position="579"/>
    </location>
</feature>
<dbReference type="InterPro" id="IPR027417">
    <property type="entry name" value="P-loop_NTPase"/>
</dbReference>
<keyword evidence="5" id="KW-0067">ATP-binding</keyword>
<dbReference type="PANTHER" id="PTHR43394">
    <property type="entry name" value="ATP-DEPENDENT PERMEASE MDL1, MITOCHONDRIAL"/>
    <property type="match status" value="1"/>
</dbReference>
<feature type="transmembrane region" description="Helical" evidence="9">
    <location>
        <begin position="147"/>
        <end position="165"/>
    </location>
</feature>
<dbReference type="GO" id="GO:0090374">
    <property type="term" value="P:oligopeptide export from mitochondrion"/>
    <property type="evidence" value="ECO:0007669"/>
    <property type="project" value="TreeGrafter"/>
</dbReference>
<dbReference type="InterPro" id="IPR011527">
    <property type="entry name" value="ABC1_TM_dom"/>
</dbReference>
<keyword evidence="3 9" id="KW-0812">Transmembrane</keyword>
<organism evidence="12 13">
    <name type="scientific">Caenorhabditis tropicalis</name>
    <dbReference type="NCBI Taxonomy" id="1561998"/>
    <lineage>
        <taxon>Eukaryota</taxon>
        <taxon>Metazoa</taxon>
        <taxon>Ecdysozoa</taxon>
        <taxon>Nematoda</taxon>
        <taxon>Chromadorea</taxon>
        <taxon>Rhabditida</taxon>
        <taxon>Rhabditina</taxon>
        <taxon>Rhabditomorpha</taxon>
        <taxon>Rhabditoidea</taxon>
        <taxon>Rhabditidae</taxon>
        <taxon>Peloderinae</taxon>
        <taxon>Caenorhabditis</taxon>
    </lineage>
</organism>
<evidence type="ECO:0000259" key="10">
    <source>
        <dbReference type="PROSITE" id="PS50893"/>
    </source>
</evidence>
<evidence type="ECO:0000256" key="5">
    <source>
        <dbReference type="ARBA" id="ARBA00022840"/>
    </source>
</evidence>
<keyword evidence="12" id="KW-1185">Reference proteome</keyword>
<dbReference type="GO" id="GO:0016887">
    <property type="term" value="F:ATP hydrolysis activity"/>
    <property type="evidence" value="ECO:0007669"/>
    <property type="project" value="InterPro"/>
</dbReference>
<feature type="compositionally biased region" description="Polar residues" evidence="8">
    <location>
        <begin position="554"/>
        <end position="566"/>
    </location>
</feature>
<evidence type="ECO:0000256" key="2">
    <source>
        <dbReference type="ARBA" id="ARBA00007577"/>
    </source>
</evidence>
<evidence type="ECO:0000256" key="9">
    <source>
        <dbReference type="SAM" id="Phobius"/>
    </source>
</evidence>
<dbReference type="InterPro" id="IPR039421">
    <property type="entry name" value="Type_1_exporter"/>
</dbReference>
<sequence length="1170" mass="131013">MPLESYSFGEVSQVLVTITNAINNKTIEPSDLEKAYQVFENDMNRVISYFVICGIAYFIFGFFEYSLLKFVGDNTTYRLRKKYIECLLHKDVQYFDNQSTGHLSTILNDNLERFREVFNEKIALIVSLLTDFVLGAVLAFYTDWQLVSYGAIFSIGIVLSGFINSSSSMEITEKQNEHYANAGSIAFQALGSYKTVCSLNGQKQEIKKYSDELKIGEQYGFRKALYTSLSRGICYFFSTALRCVLLYFGANMIYDGVLQPSVVIRMFYLMEIGAYCLNESIPHISRTMSVIASISPIAELLINNTNEIEIDEKEETRDEMEIDGQISFKDVRFSYPTRPDAQVLKGISFDVNNGECIALVGASGSGKSTVVQLLLHYYNIESGKILIDGIELNNINLKKLRRVIGVVSQEPVLFNTTIEENIRFGNPKATLPEIYGALRQANAYDFVCAFPKGIKTIVGERGTQLSGGQKQRIAIARTLVRNPKILLLDEATSALDNESEHVVQTALENASRGRTTIVIAHRLSTIRNASKIIVMEKGEIVEIGNHHELIAKQGTPSKNQDTSETAYSEHIDTEQRTNEDNEPQDDEMERILDELTQEGAKKSNLREIVKYCSPDWFYLLIALLGSVVQGICFPISAQLIIHTYEAYAMEGEDILKYGHFWAFTIMLLAIFRPLALHCQFYYFGKVSEKLSSRLRVKSFKHLLSLPCSFYDDPRHSPTRLSNRLNTDSSNVKAAVDDRLGSVIMTFVAIAIAVTTSVSYSWKMTIQVLLLCPILYFAEYCYETAIDGAIEEDTIAFENSNRTAIEAIEHIRTVRALNMENKIMGMVTDSLQKSHNSYLKRAVTQFGTYLALRKEVLPMDTYLVLMTLSMASGMAGSATAYLPEYKKAVHAAGLIFHLFTYPATMVYNSKDGKRNINEGEIVAEDVHFYYDQRPDKAVLNGINLRLDPGKSLALVGPSGCGKSTIISLLERFYHVVDGDLNINNENVEDINLHHLRSNLALVSQEPTLFNCSIEENLLYGLSRFVSPVEIEKALQTANAFNFVHQFPQGLKTLVGERGTQLSGGQKQRIAIARAILRNPKVLLLDEATSALDSESEKVVQKALDAASKRLSTIIVAHRLSTVVNADTIAVLKDGKIAEQGSHEELLTLKGIYWNLVQKQGIRVISSSPELL</sequence>
<dbReference type="Pfam" id="PF00005">
    <property type="entry name" value="ABC_tran"/>
    <property type="match status" value="2"/>
</dbReference>
<protein>
    <submittedName>
        <fullName evidence="13">ABC transporter family protein</fullName>
    </submittedName>
</protein>
<name>A0A1I7U159_9PELO</name>
<dbReference type="Gene3D" id="1.20.1560.10">
    <property type="entry name" value="ABC transporter type 1, transmembrane domain"/>
    <property type="match status" value="1"/>
</dbReference>
<accession>A0A1I7U159</accession>
<evidence type="ECO:0000256" key="4">
    <source>
        <dbReference type="ARBA" id="ARBA00022741"/>
    </source>
</evidence>
<evidence type="ECO:0000256" key="1">
    <source>
        <dbReference type="ARBA" id="ARBA00004141"/>
    </source>
</evidence>
<proteinExistence type="inferred from homology"/>
<dbReference type="InterPro" id="IPR036640">
    <property type="entry name" value="ABC1_TM_sf"/>
</dbReference>
<comment type="subcellular location">
    <subcellularLocation>
        <location evidence="1">Membrane</location>
        <topology evidence="1">Multi-pass membrane protein</topology>
    </subcellularLocation>
</comment>
<dbReference type="GO" id="GO:0015421">
    <property type="term" value="F:ABC-type oligopeptide transporter activity"/>
    <property type="evidence" value="ECO:0007669"/>
    <property type="project" value="TreeGrafter"/>
</dbReference>
<dbReference type="InterPro" id="IPR003593">
    <property type="entry name" value="AAA+_ATPase"/>
</dbReference>
<dbReference type="FunFam" id="3.40.50.300:FF:000916">
    <property type="entry name" value="ABC transporter B family member 9"/>
    <property type="match status" value="2"/>
</dbReference>
<keyword evidence="6 9" id="KW-1133">Transmembrane helix</keyword>
<evidence type="ECO:0000313" key="12">
    <source>
        <dbReference type="Proteomes" id="UP000095282"/>
    </source>
</evidence>
<feature type="region of interest" description="Disordered" evidence="8">
    <location>
        <begin position="551"/>
        <end position="585"/>
    </location>
</feature>
<dbReference type="eggNOG" id="KOG0055">
    <property type="taxonomic scope" value="Eukaryota"/>
</dbReference>
<reference evidence="13" key="1">
    <citation type="submission" date="2016-11" db="UniProtKB">
        <authorList>
            <consortium name="WormBaseParasite"/>
        </authorList>
    </citation>
    <scope>IDENTIFICATION</scope>
</reference>
<feature type="transmembrane region" description="Helical" evidence="9">
    <location>
        <begin position="122"/>
        <end position="141"/>
    </location>
</feature>
<feature type="domain" description="ABC transmembrane type-1" evidence="11">
    <location>
        <begin position="1"/>
        <end position="289"/>
    </location>
</feature>
<dbReference type="PROSITE" id="PS00211">
    <property type="entry name" value="ABC_TRANSPORTER_1"/>
    <property type="match status" value="2"/>
</dbReference>
<comment type="similarity">
    <text evidence="2">Belongs to the ABC transporter superfamily. ABCB family. Multidrug resistance exporter (TC 3.A.1.201) subfamily.</text>
</comment>
<evidence type="ECO:0000256" key="6">
    <source>
        <dbReference type="ARBA" id="ARBA00022989"/>
    </source>
</evidence>